<reference evidence="9" key="2">
    <citation type="submission" date="2025-09" db="UniProtKB">
        <authorList>
            <consortium name="Ensembl"/>
        </authorList>
    </citation>
    <scope>IDENTIFICATION</scope>
</reference>
<evidence type="ECO:0000313" key="10">
    <source>
        <dbReference type="Proteomes" id="UP000694386"/>
    </source>
</evidence>
<organism evidence="9 10">
    <name type="scientific">Cricetulus griseus</name>
    <name type="common">Chinese hamster</name>
    <name type="synonym">Cricetulus barabensis griseus</name>
    <dbReference type="NCBI Taxonomy" id="10029"/>
    <lineage>
        <taxon>Eukaryota</taxon>
        <taxon>Metazoa</taxon>
        <taxon>Chordata</taxon>
        <taxon>Craniata</taxon>
        <taxon>Vertebrata</taxon>
        <taxon>Euteleostomi</taxon>
        <taxon>Mammalia</taxon>
        <taxon>Eutheria</taxon>
        <taxon>Euarchontoglires</taxon>
        <taxon>Glires</taxon>
        <taxon>Rodentia</taxon>
        <taxon>Myomorpha</taxon>
        <taxon>Muroidea</taxon>
        <taxon>Cricetidae</taxon>
        <taxon>Cricetinae</taxon>
        <taxon>Cricetulus</taxon>
    </lineage>
</organism>
<dbReference type="PIRSF" id="PIRSF000303">
    <property type="entry name" value="Glutathion_perox"/>
    <property type="match status" value="1"/>
</dbReference>
<evidence type="ECO:0000256" key="7">
    <source>
        <dbReference type="PIRSR" id="PIRSR000303-1"/>
    </source>
</evidence>
<evidence type="ECO:0000256" key="4">
    <source>
        <dbReference type="ARBA" id="ARBA00035814"/>
    </source>
</evidence>
<dbReference type="GO" id="GO:0047066">
    <property type="term" value="F:phospholipid-hydroperoxide glutathione peroxidase activity"/>
    <property type="evidence" value="ECO:0007669"/>
    <property type="project" value="UniProtKB-EC"/>
</dbReference>
<evidence type="ECO:0000256" key="5">
    <source>
        <dbReference type="ARBA" id="ARBA00036240"/>
    </source>
</evidence>
<dbReference type="CDD" id="cd00340">
    <property type="entry name" value="GSH_Peroxidase"/>
    <property type="match status" value="1"/>
</dbReference>
<keyword evidence="3 8" id="KW-0560">Oxidoreductase</keyword>
<dbReference type="PRINTS" id="PR01011">
    <property type="entry name" value="GLUTPROXDASE"/>
</dbReference>
<reference evidence="9" key="1">
    <citation type="submission" date="2025-08" db="UniProtKB">
        <authorList>
            <consortium name="Ensembl"/>
        </authorList>
    </citation>
    <scope>IDENTIFICATION</scope>
</reference>
<comment type="similarity">
    <text evidence="1 8">Belongs to the glutathione peroxidase family.</text>
</comment>
<comment type="catalytic activity">
    <reaction evidence="5">
        <text>(13S)-hydroperoxy-(9Z,11E)-octadecadienoate + 2 glutathione = (13S)-hydroxy-(9Z,11E)-octadecadienoate + glutathione disulfide + H2O</text>
        <dbReference type="Rhea" id="RHEA:48888"/>
        <dbReference type="ChEBI" id="CHEBI:15377"/>
        <dbReference type="ChEBI" id="CHEBI:57466"/>
        <dbReference type="ChEBI" id="CHEBI:57925"/>
        <dbReference type="ChEBI" id="CHEBI:58297"/>
        <dbReference type="ChEBI" id="CHEBI:90850"/>
    </reaction>
    <physiologicalReaction direction="left-to-right" evidence="5">
        <dbReference type="Rhea" id="RHEA:48889"/>
    </physiologicalReaction>
</comment>
<comment type="subunit">
    <text evidence="6">Monomer. Has a tendency to form higher mass oligomers. Interacts with FUNDC1; this interaction promotes GPX4 recruitment into mitochondria through TOM/TIM complex where it is degraded by mitophagy.</text>
</comment>
<evidence type="ECO:0000313" key="9">
    <source>
        <dbReference type="Ensembl" id="ENSCGRP00001016661.1"/>
    </source>
</evidence>
<accession>A0A8C2MEB3</accession>
<evidence type="ECO:0000256" key="8">
    <source>
        <dbReference type="RuleBase" id="RU000499"/>
    </source>
</evidence>
<keyword evidence="2 8" id="KW-0575">Peroxidase</keyword>
<protein>
    <recommendedName>
        <fullName evidence="8">Glutathione peroxidase</fullName>
    </recommendedName>
</protein>
<evidence type="ECO:0000256" key="6">
    <source>
        <dbReference type="ARBA" id="ARBA00046929"/>
    </source>
</evidence>
<dbReference type="InterPro" id="IPR000889">
    <property type="entry name" value="Glutathione_peroxidase"/>
</dbReference>
<dbReference type="PANTHER" id="PTHR11592:SF134">
    <property type="entry name" value="PHOSPHOLIPID HYDROPEROXIDE GLUTATHIONE PEROXIDASE"/>
    <property type="match status" value="1"/>
</dbReference>
<dbReference type="Gene3D" id="3.40.30.10">
    <property type="entry name" value="Glutaredoxin"/>
    <property type="match status" value="1"/>
</dbReference>
<dbReference type="SUPFAM" id="SSF52833">
    <property type="entry name" value="Thioredoxin-like"/>
    <property type="match status" value="1"/>
</dbReference>
<dbReference type="GO" id="GO:0005739">
    <property type="term" value="C:mitochondrion"/>
    <property type="evidence" value="ECO:0007669"/>
    <property type="project" value="TreeGrafter"/>
</dbReference>
<evidence type="ECO:0000256" key="2">
    <source>
        <dbReference type="ARBA" id="ARBA00022559"/>
    </source>
</evidence>
<dbReference type="Ensembl" id="ENSCGRT00001020905.1">
    <property type="protein sequence ID" value="ENSCGRP00001016661.1"/>
    <property type="gene ID" value="ENSCGRG00001016928.1"/>
</dbReference>
<sequence>LSWASSPEFKPALLSRAVAAPGLAGTMCTSSDDCSCECSMHKFSAKDIDGHMICLDKYKGFVCITDVNYTQLVDLHARYGECGLRILDFPGNQFGKQEPGSNQEIKEFAAGYDVKFDMYNKICVIGDDAHTLWKWMKVQPKGSGILANAIKWNFTKLLIDKNEPLVIEKDLPCYL</sequence>
<dbReference type="PANTHER" id="PTHR11592">
    <property type="entry name" value="GLUTATHIONE PEROXIDASE"/>
    <property type="match status" value="1"/>
</dbReference>
<dbReference type="InterPro" id="IPR036249">
    <property type="entry name" value="Thioredoxin-like_sf"/>
</dbReference>
<evidence type="ECO:0000256" key="3">
    <source>
        <dbReference type="ARBA" id="ARBA00023002"/>
    </source>
</evidence>
<dbReference type="GO" id="GO:0004602">
    <property type="term" value="F:glutathione peroxidase activity"/>
    <property type="evidence" value="ECO:0007669"/>
    <property type="project" value="TreeGrafter"/>
</dbReference>
<dbReference type="Proteomes" id="UP000694386">
    <property type="component" value="Unplaced"/>
</dbReference>
<name>A0A8C2MEB3_CRIGR</name>
<dbReference type="Pfam" id="PF00255">
    <property type="entry name" value="GSHPx"/>
    <property type="match status" value="1"/>
</dbReference>
<feature type="active site" evidence="7">
    <location>
        <position position="63"/>
    </location>
</feature>
<proteinExistence type="inferred from homology"/>
<dbReference type="AlphaFoldDB" id="A0A8C2MEB3"/>
<dbReference type="GO" id="GO:0005634">
    <property type="term" value="C:nucleus"/>
    <property type="evidence" value="ECO:0007669"/>
    <property type="project" value="TreeGrafter"/>
</dbReference>
<comment type="catalytic activity">
    <reaction evidence="4">
        <text>a hydroperoxy polyunsaturated fatty acid + 2 glutathione = a hydroxy polyunsaturated fatty acid + glutathione disulfide + H2O</text>
        <dbReference type="Rhea" id="RHEA:19057"/>
        <dbReference type="ChEBI" id="CHEBI:15377"/>
        <dbReference type="ChEBI" id="CHEBI:57925"/>
        <dbReference type="ChEBI" id="CHEBI:58297"/>
        <dbReference type="ChEBI" id="CHEBI:131871"/>
        <dbReference type="ChEBI" id="CHEBI:134019"/>
        <dbReference type="EC" id="1.11.1.12"/>
    </reaction>
    <physiologicalReaction direction="left-to-right" evidence="4">
        <dbReference type="Rhea" id="RHEA:19058"/>
    </physiologicalReaction>
</comment>
<dbReference type="GO" id="GO:0006979">
    <property type="term" value="P:response to oxidative stress"/>
    <property type="evidence" value="ECO:0007669"/>
    <property type="project" value="InterPro"/>
</dbReference>
<dbReference type="PROSITE" id="PS51355">
    <property type="entry name" value="GLUTATHIONE_PEROXID_3"/>
    <property type="match status" value="1"/>
</dbReference>
<evidence type="ECO:0000256" key="1">
    <source>
        <dbReference type="ARBA" id="ARBA00006926"/>
    </source>
</evidence>